<dbReference type="PANTHER" id="PTHR32046:SF12">
    <property type="entry name" value="AIG1-TYPE G DOMAIN-CONTAINING PROTEIN"/>
    <property type="match status" value="1"/>
</dbReference>
<dbReference type="Gene3D" id="3.40.50.300">
    <property type="entry name" value="P-loop containing nucleotide triphosphate hydrolases"/>
    <property type="match status" value="1"/>
</dbReference>
<feature type="domain" description="AIG1-type G" evidence="3">
    <location>
        <begin position="170"/>
        <end position="273"/>
    </location>
</feature>
<dbReference type="Proteomes" id="UP000012065">
    <property type="component" value="Unassembled WGS sequence"/>
</dbReference>
<keyword evidence="1" id="KW-0547">Nucleotide-binding</keyword>
<dbReference type="HOGENOM" id="CLU_020040_0_0_1"/>
<dbReference type="EMBL" id="CAOJ01013233">
    <property type="protein sequence ID" value="CCO34525.1"/>
    <property type="molecule type" value="Genomic_DNA"/>
</dbReference>
<evidence type="ECO:0000256" key="1">
    <source>
        <dbReference type="ARBA" id="ARBA00022741"/>
    </source>
</evidence>
<feature type="coiled-coil region" evidence="2">
    <location>
        <begin position="506"/>
        <end position="540"/>
    </location>
</feature>
<name>M5C618_THACB</name>
<reference evidence="4 5" key="1">
    <citation type="journal article" date="2013" name="J. Biotechnol.">
        <title>Establishment and interpretation of the genome sequence of the phytopathogenic fungus Rhizoctonia solani AG1-IB isolate 7/3/14.</title>
        <authorList>
            <person name="Wibberg D.W."/>
            <person name="Jelonek L.J."/>
            <person name="Rupp O.R."/>
            <person name="Hennig M.H."/>
            <person name="Eikmeyer F.E."/>
            <person name="Goesmann A.G."/>
            <person name="Hartmann A.H."/>
            <person name="Borriss R.B."/>
            <person name="Grosch R.G."/>
            <person name="Puehler A.P."/>
            <person name="Schlueter A.S."/>
        </authorList>
    </citation>
    <scope>NUCLEOTIDE SEQUENCE [LARGE SCALE GENOMIC DNA]</scope>
    <source>
        <strain evidence="5">AG1-IB / isolate 7/3/14</strain>
    </source>
</reference>
<evidence type="ECO:0000259" key="3">
    <source>
        <dbReference type="Pfam" id="PF04548"/>
    </source>
</evidence>
<dbReference type="Pfam" id="PF04548">
    <property type="entry name" value="AIG1"/>
    <property type="match status" value="1"/>
</dbReference>
<dbReference type="InterPro" id="IPR027417">
    <property type="entry name" value="P-loop_NTPase"/>
</dbReference>
<dbReference type="InterPro" id="IPR006703">
    <property type="entry name" value="G_AIG1"/>
</dbReference>
<accession>M5C618</accession>
<dbReference type="PANTHER" id="PTHR32046">
    <property type="entry name" value="G DOMAIN-CONTAINING PROTEIN"/>
    <property type="match status" value="1"/>
</dbReference>
<proteinExistence type="predicted"/>
<evidence type="ECO:0000256" key="2">
    <source>
        <dbReference type="SAM" id="Coils"/>
    </source>
</evidence>
<evidence type="ECO:0000313" key="5">
    <source>
        <dbReference type="Proteomes" id="UP000012065"/>
    </source>
</evidence>
<dbReference type="AlphaFoldDB" id="M5C618"/>
<organism evidence="4 5">
    <name type="scientific">Thanatephorus cucumeris (strain AG1-IB / isolate 7/3/14)</name>
    <name type="common">Lettuce bottom rot fungus</name>
    <name type="synonym">Rhizoctonia solani</name>
    <dbReference type="NCBI Taxonomy" id="1108050"/>
    <lineage>
        <taxon>Eukaryota</taxon>
        <taxon>Fungi</taxon>
        <taxon>Dikarya</taxon>
        <taxon>Basidiomycota</taxon>
        <taxon>Agaricomycotina</taxon>
        <taxon>Agaricomycetes</taxon>
        <taxon>Cantharellales</taxon>
        <taxon>Ceratobasidiaceae</taxon>
        <taxon>Rhizoctonia</taxon>
        <taxon>Rhizoctonia solani AG-1</taxon>
    </lineage>
</organism>
<sequence>MKLKNQGQHGSKSKADLERIGTKVKLMQANVNKALESLQQQESSIVQSRATVLGLVQSINQDSLGLEFADYIHGALRAFQYHKIHTISIDGPGKIDEEISRLEMCTSILASEVTENTARILPGLIPMKRLRAWASTNEETAHYPARYDAFELEDENDTDVESGLMKQESQTSDATLYTVTSPDGTEIQILDTPGLADTRGIQQDEQHKAKINKAIQEFVITIDAVLIMANGTTERIPAATNYTLSTLTSLFPYSIVDNIAFIFTHCDSFTRNLDMAGLPETLRKSKHWTLENPLAFHKRYQHEVNAGGSEITLKEGRERLETIYKKTVMTLNEWLGWADARCPQPTHEINRLYQTIVDIEAQIEAAISLMTRLGERRRELQTAQYGLENHRTSKSAIQALCSKTTDYWEREPDDNHHTLCIASDCYSNCHVNCLVPFTLDPIKIGRFCLAFMYSVDDARRTNTESDDAAKSRRCNHCSHAAWEHRHYKNKHVRRTRALHPTAKNDLAKAETEEQRLEVAKRVVQEELDSIQLELDTVQAKVNSLVDAYNSKSLNKNFAGHINSAIQMMELRLEELKSKPGTEHERGIVQSAIQKLKSKLDVLRKSQERKSGVINHVRGAVGDAVGALGTALTGVIRGIV</sequence>
<comment type="caution">
    <text evidence="4">The sequence shown here is derived from an EMBL/GenBank/DDBJ whole genome shotgun (WGS) entry which is preliminary data.</text>
</comment>
<keyword evidence="2" id="KW-0175">Coiled coil</keyword>
<dbReference type="GO" id="GO:0005525">
    <property type="term" value="F:GTP binding"/>
    <property type="evidence" value="ECO:0007669"/>
    <property type="project" value="InterPro"/>
</dbReference>
<gene>
    <name evidence="4" type="ORF">BN14_08627</name>
</gene>
<dbReference type="SUPFAM" id="SSF52540">
    <property type="entry name" value="P-loop containing nucleoside triphosphate hydrolases"/>
    <property type="match status" value="1"/>
</dbReference>
<evidence type="ECO:0000313" key="4">
    <source>
        <dbReference type="EMBL" id="CCO34525.1"/>
    </source>
</evidence>
<protein>
    <recommendedName>
        <fullName evidence="3">AIG1-type G domain-containing protein</fullName>
    </recommendedName>
</protein>